<reference evidence="1 2" key="1">
    <citation type="submission" date="2015-01" db="EMBL/GenBank/DDBJ databases">
        <title>The Genome Sequence of Cladophialophora immunda CBS83496.</title>
        <authorList>
            <consortium name="The Broad Institute Genomics Platform"/>
            <person name="Cuomo C."/>
            <person name="de Hoog S."/>
            <person name="Gorbushina A."/>
            <person name="Stielow B."/>
            <person name="Teixiera M."/>
            <person name="Abouelleil A."/>
            <person name="Chapman S.B."/>
            <person name="Priest M."/>
            <person name="Young S.K."/>
            <person name="Wortman J."/>
            <person name="Nusbaum C."/>
            <person name="Birren B."/>
        </authorList>
    </citation>
    <scope>NUCLEOTIDE SEQUENCE [LARGE SCALE GENOMIC DNA]</scope>
    <source>
        <strain evidence="1 2">CBS 83496</strain>
    </source>
</reference>
<sequence>MDPISALALACNVTQLVEQAIEAVGVCREIYERGSLDENDKIEESAEGIAAANKNLEATLKAQKTTPSSRPTRLQKIVDDSAATTAELKKVLNQLKLSKKQGNKQTGSAFKTSLRAIFKRGTIESLRRKLEQQDAALRSAILKDL</sequence>
<dbReference type="OrthoDB" id="443402at2759"/>
<dbReference type="GeneID" id="27348112"/>
<accession>A0A0D2CQ82</accession>
<gene>
    <name evidence="1" type="ORF">PV07_08918</name>
</gene>
<protein>
    <recommendedName>
        <fullName evidence="3">NACHT-NTPase and P-loop NTPases N-terminal domain-containing protein</fullName>
    </recommendedName>
</protein>
<dbReference type="AlphaFoldDB" id="A0A0D2CQ82"/>
<evidence type="ECO:0000313" key="1">
    <source>
        <dbReference type="EMBL" id="KIW25764.1"/>
    </source>
</evidence>
<evidence type="ECO:0000313" key="2">
    <source>
        <dbReference type="Proteomes" id="UP000054466"/>
    </source>
</evidence>
<dbReference type="EMBL" id="KN847044">
    <property type="protein sequence ID" value="KIW25764.1"/>
    <property type="molecule type" value="Genomic_DNA"/>
</dbReference>
<dbReference type="RefSeq" id="XP_016245980.1">
    <property type="nucleotide sequence ID" value="XM_016396124.1"/>
</dbReference>
<dbReference type="HOGENOM" id="CLU_1786647_0_0_1"/>
<dbReference type="VEuPathDB" id="FungiDB:PV07_08918"/>
<evidence type="ECO:0008006" key="3">
    <source>
        <dbReference type="Google" id="ProtNLM"/>
    </source>
</evidence>
<dbReference type="Proteomes" id="UP000054466">
    <property type="component" value="Unassembled WGS sequence"/>
</dbReference>
<keyword evidence="2" id="KW-1185">Reference proteome</keyword>
<organism evidence="1 2">
    <name type="scientific">Cladophialophora immunda</name>
    <dbReference type="NCBI Taxonomy" id="569365"/>
    <lineage>
        <taxon>Eukaryota</taxon>
        <taxon>Fungi</taxon>
        <taxon>Dikarya</taxon>
        <taxon>Ascomycota</taxon>
        <taxon>Pezizomycotina</taxon>
        <taxon>Eurotiomycetes</taxon>
        <taxon>Chaetothyriomycetidae</taxon>
        <taxon>Chaetothyriales</taxon>
        <taxon>Herpotrichiellaceae</taxon>
        <taxon>Cladophialophora</taxon>
    </lineage>
</organism>
<proteinExistence type="predicted"/>
<name>A0A0D2CQ82_9EURO</name>
<dbReference type="STRING" id="569365.A0A0D2CQ82"/>